<dbReference type="Proteomes" id="UP001237156">
    <property type="component" value="Unassembled WGS sequence"/>
</dbReference>
<reference evidence="1 2" key="1">
    <citation type="submission" date="2023-04" db="EMBL/GenBank/DDBJ databases">
        <title>Ottowia paracancer sp. nov., isolated from human stomach.</title>
        <authorList>
            <person name="Song Y."/>
        </authorList>
    </citation>
    <scope>NUCLEOTIDE SEQUENCE [LARGE SCALE GENOMIC DNA]</scope>
    <source>
        <strain evidence="1 2">10c7w1</strain>
    </source>
</reference>
<dbReference type="AlphaFoldDB" id="A0AAW6RK87"/>
<evidence type="ECO:0000313" key="1">
    <source>
        <dbReference type="EMBL" id="MDG9699264.1"/>
    </source>
</evidence>
<name>A0AAW6RK87_9BURK</name>
<dbReference type="RefSeq" id="WP_279524199.1">
    <property type="nucleotide sequence ID" value="NZ_JARVII010000009.1"/>
</dbReference>
<evidence type="ECO:0000313" key="2">
    <source>
        <dbReference type="Proteomes" id="UP001237156"/>
    </source>
</evidence>
<dbReference type="EMBL" id="JARVII010000009">
    <property type="protein sequence ID" value="MDG9699264.1"/>
    <property type="molecule type" value="Genomic_DNA"/>
</dbReference>
<sequence length="48" mass="5301">MPRPTLVIITLPGGSQCRHIGFYAHVMDGVLRALALFPQARRISGRRA</sequence>
<keyword evidence="2" id="KW-1185">Reference proteome</keyword>
<comment type="caution">
    <text evidence="1">The sequence shown here is derived from an EMBL/GenBank/DDBJ whole genome shotgun (WGS) entry which is preliminary data.</text>
</comment>
<gene>
    <name evidence="1" type="ORF">QB898_05925</name>
</gene>
<organism evidence="1 2">
    <name type="scientific">Ottowia cancrivicina</name>
    <dbReference type="NCBI Taxonomy" id="3040346"/>
    <lineage>
        <taxon>Bacteria</taxon>
        <taxon>Pseudomonadati</taxon>
        <taxon>Pseudomonadota</taxon>
        <taxon>Betaproteobacteria</taxon>
        <taxon>Burkholderiales</taxon>
        <taxon>Comamonadaceae</taxon>
        <taxon>Ottowia</taxon>
    </lineage>
</organism>
<proteinExistence type="predicted"/>
<protein>
    <submittedName>
        <fullName evidence="1">Uncharacterized protein</fullName>
    </submittedName>
</protein>
<accession>A0AAW6RK87</accession>